<gene>
    <name evidence="3" type="primary">SAC1</name>
    <name evidence="3" type="ORF">H4R18_000957</name>
</gene>
<reference evidence="3" key="1">
    <citation type="submission" date="2022-07" db="EMBL/GenBank/DDBJ databases">
        <title>Phylogenomic reconstructions and comparative analyses of Kickxellomycotina fungi.</title>
        <authorList>
            <person name="Reynolds N.K."/>
            <person name="Stajich J.E."/>
            <person name="Barry K."/>
            <person name="Grigoriev I.V."/>
            <person name="Crous P."/>
            <person name="Smith M.E."/>
        </authorList>
    </citation>
    <scope>NUCLEOTIDE SEQUENCE</scope>
    <source>
        <strain evidence="3">NBRC 105414</strain>
    </source>
</reference>
<dbReference type="GO" id="GO:0043812">
    <property type="term" value="F:phosphatidylinositol-4-phosphate phosphatase activity"/>
    <property type="evidence" value="ECO:0007669"/>
    <property type="project" value="TreeGrafter"/>
</dbReference>
<dbReference type="GO" id="GO:0046856">
    <property type="term" value="P:phosphatidylinositol dephosphorylation"/>
    <property type="evidence" value="ECO:0007669"/>
    <property type="project" value="TreeGrafter"/>
</dbReference>
<sequence length="649" mass="70203">MVTAQQSYKISFYPTTVSIEAARGAGGERVVIDRTTGAVRTVAGAGAGAGAAAAAFAGAPQRTVTAHGVMGLISLQRGPYLVLITGREAAGTIGASTVYRVTETRVVKAAAESRVVAGFDAVDEATYLRLLESALAVESFYFSYDMDMTSSLQRQRQQRDEKGAGSALFARANDEFFYNKFLSEALVAAGAGAFVLPVMHGFFECRPAVVNGTAFNYVLVTRRGRKRQGARFFVRGADAEGNVANFAETEQIVDFAAGSASADARVAGVQMAYVQVRGSIPLEWAQVINMRYAPALRVEPPAASAKRFAAHMGRLIADYDEVAAVNLVNKAGSERRVADAFAQLSRDLGDPRYHYTHFDFHRECSRMRWHRLSILADELAPLTERFGYFRARAGAGVQQRQRGVVRTNCMDCLDRTNVVQSELARAVLEQQLRAVGVLGPAEPLAALPALRAMLNAVWADNADAVSCAYSGTGALKTDFTRTGRRTHWGALQDARNSLERYVRGNFFDGERQDAADLLLGAHRVQPGQSPFAHRLSAEARALVGTAYVCLFMLTYAVLYPRAGRWFAAANVAFVACWSAVLALVFAVVMRSHTAELLSWPRLVAYPYRPPVTRTSASLELPLVGPWLASREGPAGVAPPPSRSVGKKLA</sequence>
<dbReference type="InterPro" id="IPR002013">
    <property type="entry name" value="SAC_dom"/>
</dbReference>
<protein>
    <submittedName>
        <fullName evidence="3">Phosphoinositide phosphatase sac1</fullName>
    </submittedName>
</protein>
<evidence type="ECO:0000313" key="3">
    <source>
        <dbReference type="EMBL" id="KAJ2784666.1"/>
    </source>
</evidence>
<evidence type="ECO:0000256" key="1">
    <source>
        <dbReference type="SAM" id="Phobius"/>
    </source>
</evidence>
<dbReference type="GO" id="GO:0005783">
    <property type="term" value="C:endoplasmic reticulum"/>
    <property type="evidence" value="ECO:0007669"/>
    <property type="project" value="TreeGrafter"/>
</dbReference>
<dbReference type="Proteomes" id="UP001140217">
    <property type="component" value="Unassembled WGS sequence"/>
</dbReference>
<feature type="transmembrane region" description="Helical" evidence="1">
    <location>
        <begin position="565"/>
        <end position="588"/>
    </location>
</feature>
<name>A0A9W8LLC0_9FUNG</name>
<keyword evidence="1" id="KW-0812">Transmembrane</keyword>
<keyword evidence="1" id="KW-1133">Transmembrane helix</keyword>
<evidence type="ECO:0000313" key="4">
    <source>
        <dbReference type="Proteomes" id="UP001140217"/>
    </source>
</evidence>
<comment type="caution">
    <text evidence="3">The sequence shown here is derived from an EMBL/GenBank/DDBJ whole genome shotgun (WGS) entry which is preliminary data.</text>
</comment>
<feature type="transmembrane region" description="Helical" evidence="1">
    <location>
        <begin position="541"/>
        <end position="559"/>
    </location>
</feature>
<organism evidence="3 4">
    <name type="scientific">Coemansia javaensis</name>
    <dbReference type="NCBI Taxonomy" id="2761396"/>
    <lineage>
        <taxon>Eukaryota</taxon>
        <taxon>Fungi</taxon>
        <taxon>Fungi incertae sedis</taxon>
        <taxon>Zoopagomycota</taxon>
        <taxon>Kickxellomycotina</taxon>
        <taxon>Kickxellomycetes</taxon>
        <taxon>Kickxellales</taxon>
        <taxon>Kickxellaceae</taxon>
        <taxon>Coemansia</taxon>
    </lineage>
</organism>
<accession>A0A9W8LLC0</accession>
<keyword evidence="1" id="KW-0472">Membrane</keyword>
<keyword evidence="4" id="KW-1185">Reference proteome</keyword>
<feature type="domain" description="SAC" evidence="2">
    <location>
        <begin position="131"/>
        <end position="471"/>
    </location>
</feature>
<dbReference type="PANTHER" id="PTHR45662:SF2">
    <property type="entry name" value="PHOSPHATIDYLINOSITOL-3-PHOSPHATASE SAC1"/>
    <property type="match status" value="1"/>
</dbReference>
<dbReference type="Pfam" id="PF02383">
    <property type="entry name" value="Syja_N"/>
    <property type="match status" value="1"/>
</dbReference>
<dbReference type="EMBL" id="JANBUL010000022">
    <property type="protein sequence ID" value="KAJ2784666.1"/>
    <property type="molecule type" value="Genomic_DNA"/>
</dbReference>
<evidence type="ECO:0000259" key="2">
    <source>
        <dbReference type="PROSITE" id="PS50275"/>
    </source>
</evidence>
<dbReference type="PANTHER" id="PTHR45662">
    <property type="entry name" value="PHOSPHATIDYLINOSITIDE PHOSPHATASE SAC1"/>
    <property type="match status" value="1"/>
</dbReference>
<proteinExistence type="predicted"/>
<dbReference type="AlphaFoldDB" id="A0A9W8LLC0"/>
<dbReference type="OrthoDB" id="405996at2759"/>
<dbReference type="PROSITE" id="PS50275">
    <property type="entry name" value="SAC"/>
    <property type="match status" value="1"/>
</dbReference>